<feature type="domain" description="HipA N-terminal subdomain 1" evidence="5">
    <location>
        <begin position="20"/>
        <end position="115"/>
    </location>
</feature>
<dbReference type="InterPro" id="IPR052028">
    <property type="entry name" value="HipA_Ser/Thr_kinase"/>
</dbReference>
<keyword evidence="7" id="KW-1185">Reference proteome</keyword>
<dbReference type="PANTHER" id="PTHR37419:SF8">
    <property type="entry name" value="TOXIN YJJJ"/>
    <property type="match status" value="1"/>
</dbReference>
<keyword evidence="2" id="KW-0808">Transferase</keyword>
<evidence type="ECO:0000259" key="4">
    <source>
        <dbReference type="Pfam" id="PF07804"/>
    </source>
</evidence>
<protein>
    <submittedName>
        <fullName evidence="6">HipA domain-containing protein</fullName>
    </submittedName>
</protein>
<gene>
    <name evidence="6" type="ORF">AWB78_07905</name>
</gene>
<dbReference type="EMBL" id="FCOX02000103">
    <property type="protein sequence ID" value="SAL06153.1"/>
    <property type="molecule type" value="Genomic_DNA"/>
</dbReference>
<evidence type="ECO:0000313" key="7">
    <source>
        <dbReference type="Proteomes" id="UP000071859"/>
    </source>
</evidence>
<dbReference type="PANTHER" id="PTHR37419">
    <property type="entry name" value="SERINE/THREONINE-PROTEIN KINASE TOXIN HIPA"/>
    <property type="match status" value="1"/>
</dbReference>
<organism evidence="6 7">
    <name type="scientific">Caballeronia calidae</name>
    <dbReference type="NCBI Taxonomy" id="1777139"/>
    <lineage>
        <taxon>Bacteria</taxon>
        <taxon>Pseudomonadati</taxon>
        <taxon>Pseudomonadota</taxon>
        <taxon>Betaproteobacteria</taxon>
        <taxon>Burkholderiales</taxon>
        <taxon>Burkholderiaceae</taxon>
        <taxon>Caballeronia</taxon>
    </lineage>
</organism>
<dbReference type="Gene3D" id="1.10.1070.20">
    <property type="match status" value="1"/>
</dbReference>
<proteinExistence type="inferred from homology"/>
<dbReference type="Pfam" id="PF13657">
    <property type="entry name" value="Couple_hipA"/>
    <property type="match status" value="1"/>
</dbReference>
<dbReference type="InterPro" id="IPR012893">
    <property type="entry name" value="HipA-like_C"/>
</dbReference>
<sequence length="450" mass="50314">MAEKERPVWVWLPGENAPVECGTFGWSRRRGRFAYSEDFKARANGLPVDPINLPFSRSHKPAITTNMNGLFGVLRDAAPEGFGLDLLLASYENETLDEVERMDLAPGDGVGALEVCLPEQLEQKIKFVPPTLAMLKVKLEQIDPGYSASLVAQELLGPEKTTGLGGEKAKVTVSLEGDHGTEWWIAKLQERGGAPLLASREFVAMTLARKCGLDVAEVRHERVGPHEIVLVKRFDRKIVDRGVERSLFASAATALRLRSDQTPEDHERSYVRLAYELRRWCAEENQPAAQQQRELWRRMAFNALVGNYDDHPRNHGLLYRDGSWTLSPAYDVVAYPRRRGIQAMAVNRQGTRIATPETLIADAGWFSYTRSEAWDTLQAMAQTIHSTWRELFVEGCSMSDENVRSQGAAFELADQITMGATGVDLAKLERQSARAASRYPSLCPREDSGR</sequence>
<name>A0A158EH86_9BURK</name>
<dbReference type="Proteomes" id="UP000071859">
    <property type="component" value="Unassembled WGS sequence"/>
</dbReference>
<evidence type="ECO:0000256" key="1">
    <source>
        <dbReference type="ARBA" id="ARBA00010164"/>
    </source>
</evidence>
<dbReference type="GO" id="GO:0004674">
    <property type="term" value="F:protein serine/threonine kinase activity"/>
    <property type="evidence" value="ECO:0007669"/>
    <property type="project" value="TreeGrafter"/>
</dbReference>
<dbReference type="OrthoDB" id="9805913at2"/>
<comment type="caution">
    <text evidence="6">The sequence shown here is derived from an EMBL/GenBank/DDBJ whole genome shotgun (WGS) entry which is preliminary data.</text>
</comment>
<feature type="domain" description="HipA-like C-terminal" evidence="4">
    <location>
        <begin position="163"/>
        <end position="388"/>
    </location>
</feature>
<evidence type="ECO:0000256" key="2">
    <source>
        <dbReference type="ARBA" id="ARBA00022679"/>
    </source>
</evidence>
<keyword evidence="3" id="KW-0418">Kinase</keyword>
<dbReference type="RefSeq" id="WP_062612054.1">
    <property type="nucleotide sequence ID" value="NZ_FCOX02000103.1"/>
</dbReference>
<accession>A0A158EH86</accession>
<evidence type="ECO:0000259" key="5">
    <source>
        <dbReference type="Pfam" id="PF13657"/>
    </source>
</evidence>
<reference evidence="6" key="1">
    <citation type="submission" date="2016-01" db="EMBL/GenBank/DDBJ databases">
        <authorList>
            <person name="Peeters C."/>
        </authorList>
    </citation>
    <scope>NUCLEOTIDE SEQUENCE</scope>
    <source>
        <strain evidence="6">LMG 29321</strain>
    </source>
</reference>
<dbReference type="Pfam" id="PF07804">
    <property type="entry name" value="HipA_C"/>
    <property type="match status" value="1"/>
</dbReference>
<dbReference type="InterPro" id="IPR017508">
    <property type="entry name" value="HipA_N1"/>
</dbReference>
<evidence type="ECO:0000313" key="6">
    <source>
        <dbReference type="EMBL" id="SAL06153.1"/>
    </source>
</evidence>
<comment type="similarity">
    <text evidence="1">Belongs to the HipA Ser/Thr kinase family.</text>
</comment>
<dbReference type="GO" id="GO:0005829">
    <property type="term" value="C:cytosol"/>
    <property type="evidence" value="ECO:0007669"/>
    <property type="project" value="TreeGrafter"/>
</dbReference>
<evidence type="ECO:0000256" key="3">
    <source>
        <dbReference type="ARBA" id="ARBA00022777"/>
    </source>
</evidence>
<dbReference type="AlphaFoldDB" id="A0A158EH86"/>